<reference evidence="3 4" key="1">
    <citation type="submission" date="2016-07" db="EMBL/GenBank/DDBJ databases">
        <title>Developing Vibrio natriegens as a novel, fast-growing host for biotechnology.</title>
        <authorList>
            <person name="Weinstock M.T."/>
            <person name="Hesek E.D."/>
            <person name="Wilson C.M."/>
            <person name="Gibson D.G."/>
        </authorList>
    </citation>
    <scope>NUCLEOTIDE SEQUENCE [LARGE SCALE GENOMIC DNA]</scope>
    <source>
        <strain evidence="3 4">ATCC 14048</strain>
    </source>
</reference>
<dbReference type="EMBL" id="CP016345">
    <property type="protein sequence ID" value="ANQ13967.1"/>
    <property type="molecule type" value="Genomic_DNA"/>
</dbReference>
<dbReference type="KEGG" id="vna:PN96_10170"/>
<dbReference type="Proteomes" id="UP000092741">
    <property type="component" value="Chromosome 1"/>
</dbReference>
<evidence type="ECO:0000256" key="2">
    <source>
        <dbReference type="SAM" id="SignalP"/>
    </source>
</evidence>
<keyword evidence="3" id="KW-0240">DNA-directed RNA polymerase</keyword>
<dbReference type="GeneID" id="70913167"/>
<name>A0AAN0Y5E8_VIBNA</name>
<evidence type="ECO:0000313" key="3">
    <source>
        <dbReference type="EMBL" id="ANQ13967.1"/>
    </source>
</evidence>
<keyword evidence="4" id="KW-1185">Reference proteome</keyword>
<feature type="compositionally biased region" description="Low complexity" evidence="1">
    <location>
        <begin position="130"/>
        <end position="146"/>
    </location>
</feature>
<dbReference type="AlphaFoldDB" id="A0AAN0Y5E8"/>
<evidence type="ECO:0000256" key="1">
    <source>
        <dbReference type="SAM" id="MobiDB-lite"/>
    </source>
</evidence>
<dbReference type="RefSeq" id="WP_024372691.1">
    <property type="nucleotide sequence ID" value="NZ_ATFJ01000011.1"/>
</dbReference>
<feature type="signal peptide" evidence="2">
    <location>
        <begin position="1"/>
        <end position="20"/>
    </location>
</feature>
<sequence length="146" mass="16346">MYKTFSITLMSFVFSTYSFAQSSDLIAQYLQEQNQQSSYDDHYAHPVAAQLDTEAKSTGVIWREDGKPDHCQYVKNRSTAIDNFDYGEATDLSDGLHHFDLPPVHSPNIKVSHRVYANSPNLLPGNQQFSTPSEGSISLSISSDCF</sequence>
<evidence type="ECO:0000313" key="4">
    <source>
        <dbReference type="Proteomes" id="UP000092741"/>
    </source>
</evidence>
<organism evidence="3 4">
    <name type="scientific">Vibrio natriegens NBRC 15636 = ATCC 14048 = DSM 759</name>
    <dbReference type="NCBI Taxonomy" id="1219067"/>
    <lineage>
        <taxon>Bacteria</taxon>
        <taxon>Pseudomonadati</taxon>
        <taxon>Pseudomonadota</taxon>
        <taxon>Gammaproteobacteria</taxon>
        <taxon>Vibrionales</taxon>
        <taxon>Vibrionaceae</taxon>
        <taxon>Vibrio</taxon>
    </lineage>
</organism>
<gene>
    <name evidence="3" type="ORF">BA890_03175</name>
</gene>
<keyword evidence="2" id="KW-0732">Signal</keyword>
<feature type="chain" id="PRO_5042903942" evidence="2">
    <location>
        <begin position="21"/>
        <end position="146"/>
    </location>
</feature>
<accession>A0AAN0Y5E8</accession>
<keyword evidence="3" id="KW-0804">Transcription</keyword>
<proteinExistence type="predicted"/>
<dbReference type="GO" id="GO:0000428">
    <property type="term" value="C:DNA-directed RNA polymerase complex"/>
    <property type="evidence" value="ECO:0007669"/>
    <property type="project" value="UniProtKB-KW"/>
</dbReference>
<protein>
    <submittedName>
        <fullName evidence="3">DNA-directed RNA polymerase subunit beta</fullName>
    </submittedName>
</protein>
<feature type="region of interest" description="Disordered" evidence="1">
    <location>
        <begin position="126"/>
        <end position="146"/>
    </location>
</feature>